<sequence>MTHTAAQTDRAGDPAPAPSGPAPQAVAVRELNADLDTPVTAYLKVAQGEEVSFLLESVEAGEKLGRYSFIGVGAQGRFVYRAGEVRSSGVFGDFAGPEADPLARLYAVTTRSVPLPAGLPAFVGGAVGYAAYDIIRAYETLPDANPDELDVPDALFIAPRGMVVYDHLKHRLVAVATAATPQEADAEVEALSARLRGPLPGDVPGRTPTAAPQFSSNHTPEAYMDVVRRGLEYVRAGDIFQFVPSQRFSADLGELHPFALYRALRRVNPSPYLGYLHLGEVTLVASSPESLLRSDGHAVVTKPIAGTRTRGATPEADDALAAELLADEKERAEHLMLVDLGRNDLGRVSRFGTVRVENAFSIERYSHVMHIVSGVTGELRAGQTPLHALASVLPMGTVSGAPKIRAMEIIDELEPVRRGPYGGSFGYIAFDGSMDMALTLRTMVIAHGRVHIQAGAGVVADSDPAAEEQETRNKAAALMRAVELAAGGL</sequence>
<evidence type="ECO:0000256" key="14">
    <source>
        <dbReference type="ARBA" id="ARBA00047683"/>
    </source>
</evidence>
<dbReference type="EMBL" id="JBHSOH010000006">
    <property type="protein sequence ID" value="MFC5848084.1"/>
    <property type="molecule type" value="Genomic_DNA"/>
</dbReference>
<dbReference type="GO" id="GO:0004049">
    <property type="term" value="F:anthranilate synthase activity"/>
    <property type="evidence" value="ECO:0007669"/>
    <property type="project" value="UniProtKB-EC"/>
</dbReference>
<gene>
    <name evidence="15 19" type="primary">trpE</name>
    <name evidence="19" type="ORF">ACFPQ6_07145</name>
</gene>
<dbReference type="PRINTS" id="PR00095">
    <property type="entry name" value="ANTSNTHASEI"/>
</dbReference>
<evidence type="ECO:0000256" key="4">
    <source>
        <dbReference type="ARBA" id="ARBA00011575"/>
    </source>
</evidence>
<evidence type="ECO:0000256" key="9">
    <source>
        <dbReference type="ARBA" id="ARBA00022822"/>
    </source>
</evidence>
<evidence type="ECO:0000256" key="1">
    <source>
        <dbReference type="ARBA" id="ARBA00001946"/>
    </source>
</evidence>
<dbReference type="PANTHER" id="PTHR11236">
    <property type="entry name" value="AMINOBENZOATE/ANTHRANILATE SYNTHASE"/>
    <property type="match status" value="1"/>
</dbReference>
<dbReference type="PANTHER" id="PTHR11236:SF48">
    <property type="entry name" value="ISOCHORISMATE SYNTHASE MENF"/>
    <property type="match status" value="1"/>
</dbReference>
<evidence type="ECO:0000313" key="20">
    <source>
        <dbReference type="Proteomes" id="UP001595979"/>
    </source>
</evidence>
<evidence type="ECO:0000256" key="7">
    <source>
        <dbReference type="ARBA" id="ARBA00022605"/>
    </source>
</evidence>
<organism evidence="19 20">
    <name type="scientific">Deinococcus petrolearius</name>
    <dbReference type="NCBI Taxonomy" id="1751295"/>
    <lineage>
        <taxon>Bacteria</taxon>
        <taxon>Thermotogati</taxon>
        <taxon>Deinococcota</taxon>
        <taxon>Deinococci</taxon>
        <taxon>Deinococcales</taxon>
        <taxon>Deinococcaceae</taxon>
        <taxon>Deinococcus</taxon>
    </lineage>
</organism>
<evidence type="ECO:0000256" key="6">
    <source>
        <dbReference type="ARBA" id="ARBA00020653"/>
    </source>
</evidence>
<dbReference type="SUPFAM" id="SSF56322">
    <property type="entry name" value="ADC synthase"/>
    <property type="match status" value="1"/>
</dbReference>
<evidence type="ECO:0000256" key="10">
    <source>
        <dbReference type="ARBA" id="ARBA00022842"/>
    </source>
</evidence>
<comment type="caution">
    <text evidence="19">The sequence shown here is derived from an EMBL/GenBank/DDBJ whole genome shotgun (WGS) entry which is preliminary data.</text>
</comment>
<dbReference type="Gene3D" id="3.60.120.10">
    <property type="entry name" value="Anthranilate synthase"/>
    <property type="match status" value="1"/>
</dbReference>
<evidence type="ECO:0000259" key="17">
    <source>
        <dbReference type="Pfam" id="PF00425"/>
    </source>
</evidence>
<accession>A0ABW1DL57</accession>
<dbReference type="InterPro" id="IPR015890">
    <property type="entry name" value="Chorismate_C"/>
</dbReference>
<comment type="cofactor">
    <cofactor evidence="1 15">
        <name>Mg(2+)</name>
        <dbReference type="ChEBI" id="CHEBI:18420"/>
    </cofactor>
</comment>
<dbReference type="InterPro" id="IPR019999">
    <property type="entry name" value="Anth_synth_I-like"/>
</dbReference>
<evidence type="ECO:0000256" key="12">
    <source>
        <dbReference type="ARBA" id="ARBA00023239"/>
    </source>
</evidence>
<keyword evidence="7 15" id="KW-0028">Amino-acid biosynthesis</keyword>
<keyword evidence="20" id="KW-1185">Reference proteome</keyword>
<evidence type="ECO:0000259" key="18">
    <source>
        <dbReference type="Pfam" id="PF04715"/>
    </source>
</evidence>
<evidence type="ECO:0000313" key="19">
    <source>
        <dbReference type="EMBL" id="MFC5848084.1"/>
    </source>
</evidence>
<dbReference type="InterPro" id="IPR006805">
    <property type="entry name" value="Anth_synth_I_N"/>
</dbReference>
<feature type="region of interest" description="Disordered" evidence="16">
    <location>
        <begin position="1"/>
        <end position="23"/>
    </location>
</feature>
<proteinExistence type="inferred from homology"/>
<feature type="domain" description="Chorismate-utilising enzyme C-terminal" evidence="17">
    <location>
        <begin position="221"/>
        <end position="474"/>
    </location>
</feature>
<reference evidence="20" key="1">
    <citation type="journal article" date="2019" name="Int. J. Syst. Evol. Microbiol.">
        <title>The Global Catalogue of Microorganisms (GCM) 10K type strain sequencing project: providing services to taxonomists for standard genome sequencing and annotation.</title>
        <authorList>
            <consortium name="The Broad Institute Genomics Platform"/>
            <consortium name="The Broad Institute Genome Sequencing Center for Infectious Disease"/>
            <person name="Wu L."/>
            <person name="Ma J."/>
        </authorList>
    </citation>
    <scope>NUCLEOTIDE SEQUENCE [LARGE SCALE GENOMIC DNA]</scope>
    <source>
        <strain evidence="20">CGMCC 1.15053</strain>
    </source>
</reference>
<evidence type="ECO:0000256" key="5">
    <source>
        <dbReference type="ARBA" id="ARBA00012266"/>
    </source>
</evidence>
<evidence type="ECO:0000256" key="11">
    <source>
        <dbReference type="ARBA" id="ARBA00023141"/>
    </source>
</evidence>
<evidence type="ECO:0000256" key="2">
    <source>
        <dbReference type="ARBA" id="ARBA00004873"/>
    </source>
</evidence>
<keyword evidence="11 15" id="KW-0057">Aromatic amino acid biosynthesis</keyword>
<evidence type="ECO:0000256" key="13">
    <source>
        <dbReference type="ARBA" id="ARBA00025634"/>
    </source>
</evidence>
<name>A0ABW1DL57_9DEIO</name>
<keyword evidence="8 15" id="KW-0479">Metal-binding</keyword>
<keyword evidence="10 15" id="KW-0460">Magnesium</keyword>
<comment type="catalytic activity">
    <reaction evidence="14 15">
        <text>chorismate + L-glutamine = anthranilate + pyruvate + L-glutamate + H(+)</text>
        <dbReference type="Rhea" id="RHEA:21732"/>
        <dbReference type="ChEBI" id="CHEBI:15361"/>
        <dbReference type="ChEBI" id="CHEBI:15378"/>
        <dbReference type="ChEBI" id="CHEBI:16567"/>
        <dbReference type="ChEBI" id="CHEBI:29748"/>
        <dbReference type="ChEBI" id="CHEBI:29985"/>
        <dbReference type="ChEBI" id="CHEBI:58359"/>
        <dbReference type="EC" id="4.1.3.27"/>
    </reaction>
</comment>
<comment type="similarity">
    <text evidence="3 15">Belongs to the anthranilate synthase component I family.</text>
</comment>
<evidence type="ECO:0000256" key="16">
    <source>
        <dbReference type="SAM" id="MobiDB-lite"/>
    </source>
</evidence>
<dbReference type="Pfam" id="PF04715">
    <property type="entry name" value="Anth_synt_I_N"/>
    <property type="match status" value="1"/>
</dbReference>
<comment type="pathway">
    <text evidence="2 15">Amino-acid biosynthesis; L-tryptophan biosynthesis; L-tryptophan from chorismate: step 1/5.</text>
</comment>
<comment type="subunit">
    <text evidence="4 15">Heterotetramer consisting of two non-identical subunits: a beta subunit (TrpG) and a large alpha subunit (TrpE).</text>
</comment>
<feature type="domain" description="Anthranilate synthase component I N-terminal" evidence="18">
    <location>
        <begin position="34"/>
        <end position="172"/>
    </location>
</feature>
<dbReference type="InterPro" id="IPR005256">
    <property type="entry name" value="Anth_synth_I_PabB"/>
</dbReference>
<dbReference type="InterPro" id="IPR005801">
    <property type="entry name" value="ADC_synthase"/>
</dbReference>
<comment type="function">
    <text evidence="13 15">Part of a heterotetrameric complex that catalyzes the two-step biosynthesis of anthranilate, an intermediate in the biosynthesis of L-tryptophan. In the first step, the glutamine-binding beta subunit (TrpG) of anthranilate synthase (AS) provides the glutamine amidotransferase activity which generates ammonia as a substrate that, along with chorismate, is used in the second step, catalyzed by the large alpha subunit of AS (TrpE) to produce anthranilate. In the absence of TrpG, TrpE can synthesize anthranilate directly from chorismate and high concentrations of ammonia.</text>
</comment>
<evidence type="ECO:0000256" key="3">
    <source>
        <dbReference type="ARBA" id="ARBA00009562"/>
    </source>
</evidence>
<keyword evidence="12 15" id="KW-0456">Lyase</keyword>
<dbReference type="Pfam" id="PF00425">
    <property type="entry name" value="Chorismate_bind"/>
    <property type="match status" value="1"/>
</dbReference>
<evidence type="ECO:0000256" key="15">
    <source>
        <dbReference type="RuleBase" id="RU364045"/>
    </source>
</evidence>
<dbReference type="NCBIfam" id="TIGR00564">
    <property type="entry name" value="trpE_most"/>
    <property type="match status" value="1"/>
</dbReference>
<protein>
    <recommendedName>
        <fullName evidence="6 15">Anthranilate synthase component 1</fullName>
        <ecNumber evidence="5 15">4.1.3.27</ecNumber>
    </recommendedName>
</protein>
<dbReference type="EC" id="4.1.3.27" evidence="5 15"/>
<evidence type="ECO:0000256" key="8">
    <source>
        <dbReference type="ARBA" id="ARBA00022723"/>
    </source>
</evidence>
<dbReference type="RefSeq" id="WP_380047792.1">
    <property type="nucleotide sequence ID" value="NZ_JBHSOH010000006.1"/>
</dbReference>
<keyword evidence="9 15" id="KW-0822">Tryptophan biosynthesis</keyword>
<dbReference type="Proteomes" id="UP001595979">
    <property type="component" value="Unassembled WGS sequence"/>
</dbReference>